<dbReference type="PROSITE" id="PS50191">
    <property type="entry name" value="CRAL_TRIO"/>
    <property type="match status" value="1"/>
</dbReference>
<evidence type="ECO:0000313" key="20">
    <source>
        <dbReference type="Proteomes" id="UP000813824"/>
    </source>
</evidence>
<evidence type="ECO:0000313" key="19">
    <source>
        <dbReference type="EMBL" id="KAH8103829.1"/>
    </source>
</evidence>
<evidence type="ECO:0000256" key="16">
    <source>
        <dbReference type="RuleBase" id="RU367059"/>
    </source>
</evidence>
<dbReference type="GO" id="GO:0005789">
    <property type="term" value="C:endoplasmic reticulum membrane"/>
    <property type="evidence" value="ECO:0007669"/>
    <property type="project" value="UniProtKB-SubCell"/>
</dbReference>
<name>A0A8K0UUP4_9AGAR</name>
<evidence type="ECO:0000256" key="10">
    <source>
        <dbReference type="ARBA" id="ARBA00022848"/>
    </source>
</evidence>
<keyword evidence="10 16" id="KW-0492">Microsome</keyword>
<feature type="region of interest" description="Disordered" evidence="17">
    <location>
        <begin position="1"/>
        <end position="74"/>
    </location>
</feature>
<comment type="cofactor">
    <cofactor evidence="1">
        <name>heme b</name>
        <dbReference type="ChEBI" id="CHEBI:60344"/>
    </cofactor>
</comment>
<evidence type="ECO:0000256" key="6">
    <source>
        <dbReference type="ARBA" id="ARBA00022490"/>
    </source>
</evidence>
<reference evidence="19" key="1">
    <citation type="journal article" date="2021" name="New Phytol.">
        <title>Evolutionary innovations through gain and loss of genes in the ectomycorrhizal Boletales.</title>
        <authorList>
            <person name="Wu G."/>
            <person name="Miyauchi S."/>
            <person name="Morin E."/>
            <person name="Kuo A."/>
            <person name="Drula E."/>
            <person name="Varga T."/>
            <person name="Kohler A."/>
            <person name="Feng B."/>
            <person name="Cao Y."/>
            <person name="Lipzen A."/>
            <person name="Daum C."/>
            <person name="Hundley H."/>
            <person name="Pangilinan J."/>
            <person name="Johnson J."/>
            <person name="Barry K."/>
            <person name="LaButti K."/>
            <person name="Ng V."/>
            <person name="Ahrendt S."/>
            <person name="Min B."/>
            <person name="Choi I.G."/>
            <person name="Park H."/>
            <person name="Plett J.M."/>
            <person name="Magnuson J."/>
            <person name="Spatafora J.W."/>
            <person name="Nagy L.G."/>
            <person name="Henrissat B."/>
            <person name="Grigoriev I.V."/>
            <person name="Yang Z.L."/>
            <person name="Xu J."/>
            <person name="Martin F.M."/>
        </authorList>
    </citation>
    <scope>NUCLEOTIDE SEQUENCE</scope>
    <source>
        <strain evidence="19">KKN 215</strain>
    </source>
</reference>
<dbReference type="GO" id="GO:0046872">
    <property type="term" value="F:metal ion binding"/>
    <property type="evidence" value="ECO:0007669"/>
    <property type="project" value="UniProtKB-KW"/>
</dbReference>
<dbReference type="Pfam" id="PF03765">
    <property type="entry name" value="CRAL_TRIO_N"/>
    <property type="match status" value="1"/>
</dbReference>
<comment type="subcellular location">
    <subcellularLocation>
        <location evidence="16">Cytoplasm</location>
    </subcellularLocation>
    <subcellularLocation>
        <location evidence="2 16">Endoplasmic reticulum membrane</location>
        <topology evidence="2 16">Peripheral membrane protein</topology>
    </subcellularLocation>
    <subcellularLocation>
        <location evidence="16">Microsome membrane</location>
        <topology evidence="16">Peripheral membrane protein</topology>
    </subcellularLocation>
</comment>
<keyword evidence="8" id="KW-0479">Metal-binding</keyword>
<dbReference type="GO" id="GO:0005886">
    <property type="term" value="C:plasma membrane"/>
    <property type="evidence" value="ECO:0007669"/>
    <property type="project" value="TreeGrafter"/>
</dbReference>
<dbReference type="EMBL" id="JAEVFJ010000006">
    <property type="protein sequence ID" value="KAH8103829.1"/>
    <property type="molecule type" value="Genomic_DNA"/>
</dbReference>
<sequence length="338" mass="37701">MSTEPTPTVTAEHPEPQAADKVTESLAPEPIVSAIDPEPSTAATEAPAVPAAEPQPDAAKEEEEEELQNDLTKKFTDDEWKALKEFRTQLPEIFAKAFHPEDTSAKPEPITLWGVTVDPYAPKSDARISVLLMKFLRARTLDVSQAHDMLVATLKWRKQFDIESLLTEKFDDAVFGKVGYVVGRDKEGRPVNYNLYGGEEIKAVFSDVPRFIRWRVQLMERSITLLDFDKVDQMVQVHDYAGVSFLAGRDPNQKAAAAEATNIFQNHYPEFLSLKFFINVPTVLTWIFWLFKPLVSAKTFSKMSIVGTSKSSIAAALLPIIDADQLPSRYGGKAADLE</sequence>
<comment type="catalytic activity">
    <reaction evidence="14">
        <text>a 1,2-diacyl-sn-glycero-3-phospho-(1D-myo-inositol)(in) = a 1,2-diacyl-sn-glycero-3-phospho-(1D-myo-inositol)(out)</text>
        <dbReference type="Rhea" id="RHEA:38691"/>
        <dbReference type="ChEBI" id="CHEBI:57880"/>
    </reaction>
    <physiologicalReaction direction="left-to-right" evidence="14">
        <dbReference type="Rhea" id="RHEA:38692"/>
    </physiologicalReaction>
</comment>
<dbReference type="PANTHER" id="PTHR47669">
    <property type="entry name" value="PHOSPHATIDYLINOSITOL TRANSFER PROTEIN SFH5"/>
    <property type="match status" value="1"/>
</dbReference>
<keyword evidence="5 16" id="KW-0813">Transport</keyword>
<evidence type="ECO:0000256" key="13">
    <source>
        <dbReference type="ARBA" id="ARBA00023136"/>
    </source>
</evidence>
<evidence type="ECO:0000256" key="9">
    <source>
        <dbReference type="ARBA" id="ARBA00022824"/>
    </source>
</evidence>
<keyword evidence="13 16" id="KW-0472">Membrane</keyword>
<dbReference type="InterPro" id="IPR001251">
    <property type="entry name" value="CRAL-TRIO_dom"/>
</dbReference>
<dbReference type="InterPro" id="IPR011074">
    <property type="entry name" value="CRAL/TRIO_N_dom"/>
</dbReference>
<dbReference type="InterPro" id="IPR036865">
    <property type="entry name" value="CRAL-TRIO_dom_sf"/>
</dbReference>
<dbReference type="InterPro" id="IPR042938">
    <property type="entry name" value="Sfh5"/>
</dbReference>
<gene>
    <name evidence="19" type="ORF">BXZ70DRAFT_1062386</name>
</gene>
<keyword evidence="6 16" id="KW-0963">Cytoplasm</keyword>
<dbReference type="PANTHER" id="PTHR47669:SF1">
    <property type="entry name" value="PHOSPHATIDYLINOSITOL TRANSFER PROTEIN SFH5"/>
    <property type="match status" value="1"/>
</dbReference>
<dbReference type="CDD" id="cd00170">
    <property type="entry name" value="SEC14"/>
    <property type="match status" value="1"/>
</dbReference>
<accession>A0A8K0UUP4</accession>
<dbReference type="GO" id="GO:0017157">
    <property type="term" value="P:regulation of exocytosis"/>
    <property type="evidence" value="ECO:0007669"/>
    <property type="project" value="TreeGrafter"/>
</dbReference>
<evidence type="ECO:0000256" key="17">
    <source>
        <dbReference type="SAM" id="MobiDB-lite"/>
    </source>
</evidence>
<evidence type="ECO:0000256" key="5">
    <source>
        <dbReference type="ARBA" id="ARBA00022448"/>
    </source>
</evidence>
<keyword evidence="7" id="KW-0349">Heme</keyword>
<protein>
    <recommendedName>
        <fullName evidence="4 16">Phosphatidylinositol transfer protein SFH5</fullName>
        <shortName evidence="16">PITP SFH5</shortName>
    </recommendedName>
</protein>
<evidence type="ECO:0000256" key="3">
    <source>
        <dbReference type="ARBA" id="ARBA00006667"/>
    </source>
</evidence>
<dbReference type="AlphaFoldDB" id="A0A8K0UUP4"/>
<keyword evidence="12 16" id="KW-0445">Lipid transport</keyword>
<evidence type="ECO:0000256" key="14">
    <source>
        <dbReference type="ARBA" id="ARBA00024146"/>
    </source>
</evidence>
<organism evidence="19 20">
    <name type="scientific">Cristinia sonorae</name>
    <dbReference type="NCBI Taxonomy" id="1940300"/>
    <lineage>
        <taxon>Eukaryota</taxon>
        <taxon>Fungi</taxon>
        <taxon>Dikarya</taxon>
        <taxon>Basidiomycota</taxon>
        <taxon>Agaricomycotina</taxon>
        <taxon>Agaricomycetes</taxon>
        <taxon>Agaricomycetidae</taxon>
        <taxon>Agaricales</taxon>
        <taxon>Pleurotineae</taxon>
        <taxon>Stephanosporaceae</taxon>
        <taxon>Cristinia</taxon>
    </lineage>
</organism>
<dbReference type="SMART" id="SM00516">
    <property type="entry name" value="SEC14"/>
    <property type="match status" value="1"/>
</dbReference>
<comment type="caution">
    <text evidence="19">The sequence shown here is derived from an EMBL/GenBank/DDBJ whole genome shotgun (WGS) entry which is preliminary data.</text>
</comment>
<dbReference type="GO" id="GO:0008526">
    <property type="term" value="F:phosphatidylinositol transfer activity"/>
    <property type="evidence" value="ECO:0007669"/>
    <property type="project" value="UniProtKB-UniRule"/>
</dbReference>
<dbReference type="Pfam" id="PF00650">
    <property type="entry name" value="CRAL_TRIO"/>
    <property type="match status" value="1"/>
</dbReference>
<dbReference type="SUPFAM" id="SSF52087">
    <property type="entry name" value="CRAL/TRIO domain"/>
    <property type="match status" value="1"/>
</dbReference>
<dbReference type="SUPFAM" id="SSF46938">
    <property type="entry name" value="CRAL/TRIO N-terminal domain"/>
    <property type="match status" value="1"/>
</dbReference>
<evidence type="ECO:0000256" key="11">
    <source>
        <dbReference type="ARBA" id="ARBA00023004"/>
    </source>
</evidence>
<dbReference type="GO" id="GO:0032541">
    <property type="term" value="C:cortical endoplasmic reticulum"/>
    <property type="evidence" value="ECO:0007669"/>
    <property type="project" value="TreeGrafter"/>
</dbReference>
<dbReference type="Proteomes" id="UP000813824">
    <property type="component" value="Unassembled WGS sequence"/>
</dbReference>
<dbReference type="Gene3D" id="3.40.525.10">
    <property type="entry name" value="CRAL-TRIO lipid binding domain"/>
    <property type="match status" value="1"/>
</dbReference>
<evidence type="ECO:0000256" key="1">
    <source>
        <dbReference type="ARBA" id="ARBA00001970"/>
    </source>
</evidence>
<dbReference type="GO" id="GO:0005829">
    <property type="term" value="C:cytosol"/>
    <property type="evidence" value="ECO:0007669"/>
    <property type="project" value="TreeGrafter"/>
</dbReference>
<evidence type="ECO:0000259" key="18">
    <source>
        <dbReference type="PROSITE" id="PS50191"/>
    </source>
</evidence>
<evidence type="ECO:0000256" key="4">
    <source>
        <dbReference type="ARBA" id="ARBA00018320"/>
    </source>
</evidence>
<dbReference type="GO" id="GO:0043001">
    <property type="term" value="P:Golgi to plasma membrane protein transport"/>
    <property type="evidence" value="ECO:0007669"/>
    <property type="project" value="TreeGrafter"/>
</dbReference>
<proteinExistence type="inferred from homology"/>
<keyword evidence="9 16" id="KW-0256">Endoplasmic reticulum</keyword>
<evidence type="ECO:0000256" key="15">
    <source>
        <dbReference type="ARBA" id="ARBA00024180"/>
    </source>
</evidence>
<evidence type="ECO:0000256" key="7">
    <source>
        <dbReference type="ARBA" id="ARBA00022617"/>
    </source>
</evidence>
<keyword evidence="11" id="KW-0408">Iron</keyword>
<dbReference type="OrthoDB" id="75724at2759"/>
<evidence type="ECO:0000256" key="8">
    <source>
        <dbReference type="ARBA" id="ARBA00022723"/>
    </source>
</evidence>
<comment type="function">
    <text evidence="15">Non-classical phosphatidylinositol (PtdIns) transfer protein (PITP), which exhibits PtdIns-binding/transfer activity in the absence of detectable PtdCho-binding/transfer activity. Regulates PtdIns(4,5)P2 homeostasis at the plasma membrane. Heme-binding protein that may play a role in organic oxidant-induced stress responses.</text>
</comment>
<evidence type="ECO:0000256" key="12">
    <source>
        <dbReference type="ARBA" id="ARBA00023055"/>
    </source>
</evidence>
<feature type="compositionally biased region" description="Low complexity" evidence="17">
    <location>
        <begin position="37"/>
        <end position="57"/>
    </location>
</feature>
<feature type="domain" description="CRAL-TRIO" evidence="18">
    <location>
        <begin position="181"/>
        <end position="338"/>
    </location>
</feature>
<dbReference type="InterPro" id="IPR036273">
    <property type="entry name" value="CRAL/TRIO_N_dom_sf"/>
</dbReference>
<keyword evidence="20" id="KW-1185">Reference proteome</keyword>
<evidence type="ECO:0000256" key="2">
    <source>
        <dbReference type="ARBA" id="ARBA00004406"/>
    </source>
</evidence>
<comment type="similarity">
    <text evidence="3 16">Belongs to the SFH5 family.</text>
</comment>